<dbReference type="InterPro" id="IPR041698">
    <property type="entry name" value="Methyltransf_25"/>
</dbReference>
<keyword evidence="2" id="KW-1185">Reference proteome</keyword>
<dbReference type="EMBL" id="CP012160">
    <property type="protein sequence ID" value="AKS46876.1"/>
    <property type="molecule type" value="Genomic_DNA"/>
</dbReference>
<evidence type="ECO:0000313" key="1">
    <source>
        <dbReference type="EMBL" id="AKS46876.1"/>
    </source>
</evidence>
<reference evidence="1 2" key="1">
    <citation type="journal article" date="2015" name="Genome Announc.">
        <title>Closed Genome Sequence of Octadecabacter temperatus SB1, the First Mesophilic Species of the Genus Octadecabacter.</title>
        <authorList>
            <person name="Voget S."/>
            <person name="Billerbeck S."/>
            <person name="Simon M."/>
            <person name="Daniel R."/>
        </authorList>
    </citation>
    <scope>NUCLEOTIDE SEQUENCE [LARGE SCALE GENOMIC DNA]</scope>
    <source>
        <strain evidence="1 2">SB1</strain>
    </source>
</reference>
<proteinExistence type="predicted"/>
<sequence length="223" mass="24699">MSLLKKLQARLRAWKLSRRSPESVFSAYFAKNKWGDPESRSGKGSNLASTAELRPQLEALIQELGATSFLDVPCGDYFWMQHVNMSGASYLGGDIVPDMIAKNQAEYGKEGVQFQVIDLIEGPAPSADIIFVRDCLVHLSNEHVAAALSNIRASGGKYLLTTVFVNVPENEDISTGQWRELDVRKAPFNWPEPDRFIDEGATNVRGQRAGKMLGLWRLSDLAA</sequence>
<dbReference type="RefSeq" id="WP_049835143.1">
    <property type="nucleotide sequence ID" value="NZ_CP012160.1"/>
</dbReference>
<evidence type="ECO:0000313" key="2">
    <source>
        <dbReference type="Proteomes" id="UP000067444"/>
    </source>
</evidence>
<name>A0A0K0Y7L7_9RHOB</name>
<accession>A0A0K0Y7L7</accession>
<dbReference type="OrthoDB" id="20930at2"/>
<dbReference type="SUPFAM" id="SSF53335">
    <property type="entry name" value="S-adenosyl-L-methionine-dependent methyltransferases"/>
    <property type="match status" value="1"/>
</dbReference>
<dbReference type="AlphaFoldDB" id="A0A0K0Y7L7"/>
<gene>
    <name evidence="1" type="ORF">OSB_23400</name>
</gene>
<protein>
    <submittedName>
        <fullName evidence="1">Uncharacterized protein</fullName>
    </submittedName>
</protein>
<dbReference type="STRING" id="1458307.OSB_23400"/>
<organism evidence="1 2">
    <name type="scientific">Octadecabacter temperatus</name>
    <dbReference type="NCBI Taxonomy" id="1458307"/>
    <lineage>
        <taxon>Bacteria</taxon>
        <taxon>Pseudomonadati</taxon>
        <taxon>Pseudomonadota</taxon>
        <taxon>Alphaproteobacteria</taxon>
        <taxon>Rhodobacterales</taxon>
        <taxon>Roseobacteraceae</taxon>
        <taxon>Octadecabacter</taxon>
    </lineage>
</organism>
<dbReference type="Pfam" id="PF13649">
    <property type="entry name" value="Methyltransf_25"/>
    <property type="match status" value="1"/>
</dbReference>
<dbReference type="Gene3D" id="3.40.50.150">
    <property type="entry name" value="Vaccinia Virus protein VP39"/>
    <property type="match status" value="1"/>
</dbReference>
<dbReference type="InterPro" id="IPR029063">
    <property type="entry name" value="SAM-dependent_MTases_sf"/>
</dbReference>
<dbReference type="Proteomes" id="UP000067444">
    <property type="component" value="Chromosome"/>
</dbReference>
<dbReference type="KEGG" id="otm:OSB_23400"/>